<dbReference type="AlphaFoldDB" id="A0A8S9S540"/>
<dbReference type="EMBL" id="QGKX02000088">
    <property type="protein sequence ID" value="KAF3587159.1"/>
    <property type="molecule type" value="Genomic_DNA"/>
</dbReference>
<evidence type="ECO:0000313" key="2">
    <source>
        <dbReference type="EMBL" id="KAF3587159.1"/>
    </source>
</evidence>
<protein>
    <submittedName>
        <fullName evidence="2">Uncharacterized protein</fullName>
    </submittedName>
</protein>
<reference evidence="2" key="1">
    <citation type="submission" date="2019-12" db="EMBL/GenBank/DDBJ databases">
        <title>Genome sequencing and annotation of Brassica cretica.</title>
        <authorList>
            <person name="Studholme D.J."/>
            <person name="Sarris P."/>
        </authorList>
    </citation>
    <scope>NUCLEOTIDE SEQUENCE</scope>
    <source>
        <strain evidence="2">PFS-109/04</strain>
        <tissue evidence="2">Leaf</tissue>
    </source>
</reference>
<dbReference type="PANTHER" id="PTHR33167">
    <property type="entry name" value="TRANSCRIPTION FACTOR, PUTATIVE (DUF863)-RELATED"/>
    <property type="match status" value="1"/>
</dbReference>
<feature type="compositionally biased region" description="Polar residues" evidence="1">
    <location>
        <begin position="12"/>
        <end position="25"/>
    </location>
</feature>
<dbReference type="PANTHER" id="PTHR33167:SF64">
    <property type="entry name" value="F16A14.15"/>
    <property type="match status" value="1"/>
</dbReference>
<feature type="region of interest" description="Disordered" evidence="1">
    <location>
        <begin position="1"/>
        <end position="52"/>
    </location>
</feature>
<dbReference type="Pfam" id="PF05904">
    <property type="entry name" value="DUF863"/>
    <property type="match status" value="1"/>
</dbReference>
<accession>A0A8S9S540</accession>
<proteinExistence type="predicted"/>
<organism evidence="2 3">
    <name type="scientific">Brassica cretica</name>
    <name type="common">Mustard</name>
    <dbReference type="NCBI Taxonomy" id="69181"/>
    <lineage>
        <taxon>Eukaryota</taxon>
        <taxon>Viridiplantae</taxon>
        <taxon>Streptophyta</taxon>
        <taxon>Embryophyta</taxon>
        <taxon>Tracheophyta</taxon>
        <taxon>Spermatophyta</taxon>
        <taxon>Magnoliopsida</taxon>
        <taxon>eudicotyledons</taxon>
        <taxon>Gunneridae</taxon>
        <taxon>Pentapetalae</taxon>
        <taxon>rosids</taxon>
        <taxon>malvids</taxon>
        <taxon>Brassicales</taxon>
        <taxon>Brassicaceae</taxon>
        <taxon>Brassiceae</taxon>
        <taxon>Brassica</taxon>
    </lineage>
</organism>
<dbReference type="Proteomes" id="UP000712600">
    <property type="component" value="Unassembled WGS sequence"/>
</dbReference>
<feature type="compositionally biased region" description="Acidic residues" evidence="1">
    <location>
        <begin position="31"/>
        <end position="52"/>
    </location>
</feature>
<name>A0A8S9S540_BRACR</name>
<gene>
    <name evidence="2" type="ORF">F2Q69_00026621</name>
</gene>
<dbReference type="InterPro" id="IPR008581">
    <property type="entry name" value="DUF863_pln"/>
</dbReference>
<evidence type="ECO:0000256" key="1">
    <source>
        <dbReference type="SAM" id="MobiDB-lite"/>
    </source>
</evidence>
<comment type="caution">
    <text evidence="2">The sequence shown here is derived from an EMBL/GenBank/DDBJ whole genome shotgun (WGS) entry which is preliminary data.</text>
</comment>
<sequence>MSVSEEKDENWSVPTSSRLRSSKTTMIDLETVPESDVEEEEDDVSTSEDTPTEEITLEQIAAETIIAMSSACLDRELEVVTSSETIIIQWFAETVDTLRENLDQKLASILRNQACFIEEIDYFESMTIAISP</sequence>
<evidence type="ECO:0000313" key="3">
    <source>
        <dbReference type="Proteomes" id="UP000712600"/>
    </source>
</evidence>